<name>A0A0C9Y7F2_9AGAM</name>
<dbReference type="AlphaFoldDB" id="A0A0C9Y7F2"/>
<proteinExistence type="predicted"/>
<dbReference type="Proteomes" id="UP000054018">
    <property type="component" value="Unassembled WGS sequence"/>
</dbReference>
<sequence>MPEPSKFYVNYSNSAAAFGFEDGMRSTENYYDMPLEHSCLADVGYVFPAQPIPAMTSVQATGVNIPVEYPSIAQDYLGHFDNDTTAVPTSGTSMDTLSSANLTSSPSEVSQAQSFPAQLAGSSSSVPRQMTSQSSGDLRQCEWIVDHGRICGEFLGWECQDHLASAHGIRNISAHKIIVCGACGKKEKRKFFVRHFREVHLHFRRRRQNAA</sequence>
<accession>A0A0C9Y7F2</accession>
<reference evidence="2 3" key="1">
    <citation type="submission" date="2014-04" db="EMBL/GenBank/DDBJ databases">
        <authorList>
            <consortium name="DOE Joint Genome Institute"/>
            <person name="Kuo A."/>
            <person name="Kohler A."/>
            <person name="Costa M.D."/>
            <person name="Nagy L.G."/>
            <person name="Floudas D."/>
            <person name="Copeland A."/>
            <person name="Barry K.W."/>
            <person name="Cichocki N."/>
            <person name="Veneault-Fourrey C."/>
            <person name="LaButti K."/>
            <person name="Lindquist E.A."/>
            <person name="Lipzen A."/>
            <person name="Lundell T."/>
            <person name="Morin E."/>
            <person name="Murat C."/>
            <person name="Sun H."/>
            <person name="Tunlid A."/>
            <person name="Henrissat B."/>
            <person name="Grigoriev I.V."/>
            <person name="Hibbett D.S."/>
            <person name="Martin F."/>
            <person name="Nordberg H.P."/>
            <person name="Cantor M.N."/>
            <person name="Hua S.X."/>
        </authorList>
    </citation>
    <scope>NUCLEOTIDE SEQUENCE [LARGE SCALE GENOMIC DNA]</scope>
    <source>
        <strain evidence="2 3">441</strain>
    </source>
</reference>
<feature type="region of interest" description="Disordered" evidence="1">
    <location>
        <begin position="113"/>
        <end position="133"/>
    </location>
</feature>
<gene>
    <name evidence="2" type="ORF">PISMIDRAFT_24164</name>
</gene>
<dbReference type="EMBL" id="KN833762">
    <property type="protein sequence ID" value="KIK20595.1"/>
    <property type="molecule type" value="Genomic_DNA"/>
</dbReference>
<reference evidence="3" key="2">
    <citation type="submission" date="2015-01" db="EMBL/GenBank/DDBJ databases">
        <title>Evolutionary Origins and Diversification of the Mycorrhizal Mutualists.</title>
        <authorList>
            <consortium name="DOE Joint Genome Institute"/>
            <consortium name="Mycorrhizal Genomics Consortium"/>
            <person name="Kohler A."/>
            <person name="Kuo A."/>
            <person name="Nagy L.G."/>
            <person name="Floudas D."/>
            <person name="Copeland A."/>
            <person name="Barry K.W."/>
            <person name="Cichocki N."/>
            <person name="Veneault-Fourrey C."/>
            <person name="LaButti K."/>
            <person name="Lindquist E.A."/>
            <person name="Lipzen A."/>
            <person name="Lundell T."/>
            <person name="Morin E."/>
            <person name="Murat C."/>
            <person name="Riley R."/>
            <person name="Ohm R."/>
            <person name="Sun H."/>
            <person name="Tunlid A."/>
            <person name="Henrissat B."/>
            <person name="Grigoriev I.V."/>
            <person name="Hibbett D.S."/>
            <person name="Martin F."/>
        </authorList>
    </citation>
    <scope>NUCLEOTIDE SEQUENCE [LARGE SCALE GENOMIC DNA]</scope>
    <source>
        <strain evidence="3">441</strain>
    </source>
</reference>
<dbReference type="HOGENOM" id="CLU_1372699_0_0_1"/>
<evidence type="ECO:0000313" key="3">
    <source>
        <dbReference type="Proteomes" id="UP000054018"/>
    </source>
</evidence>
<evidence type="ECO:0000313" key="2">
    <source>
        <dbReference type="EMBL" id="KIK20595.1"/>
    </source>
</evidence>
<protein>
    <submittedName>
        <fullName evidence="2">Uncharacterized protein</fullName>
    </submittedName>
</protein>
<evidence type="ECO:0000256" key="1">
    <source>
        <dbReference type="SAM" id="MobiDB-lite"/>
    </source>
</evidence>
<keyword evidence="3" id="KW-1185">Reference proteome</keyword>
<dbReference type="OrthoDB" id="2607886at2759"/>
<organism evidence="2 3">
    <name type="scientific">Pisolithus microcarpus 441</name>
    <dbReference type="NCBI Taxonomy" id="765257"/>
    <lineage>
        <taxon>Eukaryota</taxon>
        <taxon>Fungi</taxon>
        <taxon>Dikarya</taxon>
        <taxon>Basidiomycota</taxon>
        <taxon>Agaricomycotina</taxon>
        <taxon>Agaricomycetes</taxon>
        <taxon>Agaricomycetidae</taxon>
        <taxon>Boletales</taxon>
        <taxon>Sclerodermatineae</taxon>
        <taxon>Pisolithaceae</taxon>
        <taxon>Pisolithus</taxon>
    </lineage>
</organism>